<dbReference type="PANTHER" id="PTHR48054">
    <property type="entry name" value="RECEPTOR KINASE-LIKE PROTEIN XA21"/>
    <property type="match status" value="1"/>
</dbReference>
<dbReference type="InterPro" id="IPR032675">
    <property type="entry name" value="LRR_dom_sf"/>
</dbReference>
<sequence>MNSLTGTIPATLGQLRRLEELYLYNNNLSGTIPPAIFNLSSIRIISLSDNEFQGSLPPNMGITLPSLETLGLYGNHFTGSIQYALSNASRLSRFAGASSNFTGKMPNFQNLKNLTVFGVPNNHLGAGEANDLDFISSLTNATNLRVLALDTNNFGGTLPESFGNLSSNLAFLHLHNNPISGSIPAGIGNLVRNCGRASSIWGDRPYLFQQPKRAR</sequence>
<gene>
    <name evidence="7" type="ORF">RJ640_001952</name>
</gene>
<evidence type="ECO:0000313" key="7">
    <source>
        <dbReference type="EMBL" id="KAK2986190.1"/>
    </source>
</evidence>
<dbReference type="SMART" id="SM00369">
    <property type="entry name" value="LRR_TYP"/>
    <property type="match status" value="2"/>
</dbReference>
<dbReference type="Pfam" id="PF00560">
    <property type="entry name" value="LRR_1"/>
    <property type="match status" value="2"/>
</dbReference>
<evidence type="ECO:0000256" key="5">
    <source>
        <dbReference type="ARBA" id="ARBA00023136"/>
    </source>
</evidence>
<evidence type="ECO:0000256" key="1">
    <source>
        <dbReference type="ARBA" id="ARBA00004370"/>
    </source>
</evidence>
<dbReference type="InterPro" id="IPR052592">
    <property type="entry name" value="LRR-RLK"/>
</dbReference>
<dbReference type="InterPro" id="IPR003591">
    <property type="entry name" value="Leu-rich_rpt_typical-subtyp"/>
</dbReference>
<dbReference type="Gene3D" id="3.80.10.10">
    <property type="entry name" value="Ribonuclease Inhibitor"/>
    <property type="match status" value="2"/>
</dbReference>
<dbReference type="GO" id="GO:0051707">
    <property type="term" value="P:response to other organism"/>
    <property type="evidence" value="ECO:0007669"/>
    <property type="project" value="UniProtKB-ARBA"/>
</dbReference>
<dbReference type="GO" id="GO:0016020">
    <property type="term" value="C:membrane"/>
    <property type="evidence" value="ECO:0007669"/>
    <property type="project" value="UniProtKB-SubCell"/>
</dbReference>
<organism evidence="7 8">
    <name type="scientific">Escallonia rubra</name>
    <dbReference type="NCBI Taxonomy" id="112253"/>
    <lineage>
        <taxon>Eukaryota</taxon>
        <taxon>Viridiplantae</taxon>
        <taxon>Streptophyta</taxon>
        <taxon>Embryophyta</taxon>
        <taxon>Tracheophyta</taxon>
        <taxon>Spermatophyta</taxon>
        <taxon>Magnoliopsida</taxon>
        <taxon>eudicotyledons</taxon>
        <taxon>Gunneridae</taxon>
        <taxon>Pentapetalae</taxon>
        <taxon>asterids</taxon>
        <taxon>campanulids</taxon>
        <taxon>Escalloniales</taxon>
        <taxon>Escalloniaceae</taxon>
        <taxon>Escallonia</taxon>
    </lineage>
</organism>
<evidence type="ECO:0000256" key="6">
    <source>
        <dbReference type="ARBA" id="ARBA00023180"/>
    </source>
</evidence>
<dbReference type="InterPro" id="IPR001611">
    <property type="entry name" value="Leu-rich_rpt"/>
</dbReference>
<evidence type="ECO:0000313" key="8">
    <source>
        <dbReference type="Proteomes" id="UP001187471"/>
    </source>
</evidence>
<comment type="caution">
    <text evidence="7">The sequence shown here is derived from an EMBL/GenBank/DDBJ whole genome shotgun (WGS) entry which is preliminary data.</text>
</comment>
<reference evidence="7" key="1">
    <citation type="submission" date="2022-12" db="EMBL/GenBank/DDBJ databases">
        <title>Draft genome assemblies for two species of Escallonia (Escalloniales).</title>
        <authorList>
            <person name="Chanderbali A."/>
            <person name="Dervinis C."/>
            <person name="Anghel I."/>
            <person name="Soltis D."/>
            <person name="Soltis P."/>
            <person name="Zapata F."/>
        </authorList>
    </citation>
    <scope>NUCLEOTIDE SEQUENCE</scope>
    <source>
        <strain evidence="7">UCBG92.1500</strain>
        <tissue evidence="7">Leaf</tissue>
    </source>
</reference>
<evidence type="ECO:0000256" key="2">
    <source>
        <dbReference type="ARBA" id="ARBA00022614"/>
    </source>
</evidence>
<dbReference type="PANTHER" id="PTHR48054:SF66">
    <property type="entry name" value="PROTEIN KINASE DOMAIN-CONTAINING PROTEIN"/>
    <property type="match status" value="1"/>
</dbReference>
<keyword evidence="8" id="KW-1185">Reference proteome</keyword>
<dbReference type="SUPFAM" id="SSF52058">
    <property type="entry name" value="L domain-like"/>
    <property type="match status" value="1"/>
</dbReference>
<keyword evidence="4" id="KW-0677">Repeat</keyword>
<accession>A0AA88UIJ1</accession>
<dbReference type="EMBL" id="JAVXUO010001082">
    <property type="protein sequence ID" value="KAK2986190.1"/>
    <property type="molecule type" value="Genomic_DNA"/>
</dbReference>
<dbReference type="Pfam" id="PF13855">
    <property type="entry name" value="LRR_8"/>
    <property type="match status" value="1"/>
</dbReference>
<dbReference type="FunFam" id="3.80.10.10:FF:000041">
    <property type="entry name" value="LRR receptor-like serine/threonine-protein kinase ERECTA"/>
    <property type="match status" value="1"/>
</dbReference>
<keyword evidence="5" id="KW-0472">Membrane</keyword>
<evidence type="ECO:0000256" key="4">
    <source>
        <dbReference type="ARBA" id="ARBA00022737"/>
    </source>
</evidence>
<dbReference type="Proteomes" id="UP001187471">
    <property type="component" value="Unassembled WGS sequence"/>
</dbReference>
<keyword evidence="6" id="KW-0325">Glycoprotein</keyword>
<evidence type="ECO:0000256" key="3">
    <source>
        <dbReference type="ARBA" id="ARBA00022729"/>
    </source>
</evidence>
<comment type="subcellular location">
    <subcellularLocation>
        <location evidence="1">Membrane</location>
    </subcellularLocation>
</comment>
<protein>
    <submittedName>
        <fullName evidence="7">Uncharacterized protein</fullName>
    </submittedName>
</protein>
<name>A0AA88UIJ1_9ASTE</name>
<keyword evidence="2" id="KW-0433">Leucine-rich repeat</keyword>
<proteinExistence type="predicted"/>
<keyword evidence="3" id="KW-0732">Signal</keyword>
<dbReference type="GO" id="GO:0006952">
    <property type="term" value="P:defense response"/>
    <property type="evidence" value="ECO:0007669"/>
    <property type="project" value="UniProtKB-ARBA"/>
</dbReference>
<dbReference type="AlphaFoldDB" id="A0AA88UIJ1"/>